<dbReference type="Gramene" id="VVA15561">
    <property type="protein sequence ID" value="VVA15561"/>
    <property type="gene ID" value="Prudul26B000874"/>
</dbReference>
<dbReference type="InterPro" id="IPR050942">
    <property type="entry name" value="F-box_BR-signaling"/>
</dbReference>
<feature type="compositionally biased region" description="Acidic residues" evidence="1">
    <location>
        <begin position="366"/>
        <end position="385"/>
    </location>
</feature>
<evidence type="ECO:0000313" key="5">
    <source>
        <dbReference type="EMBL" id="VVA15561.1"/>
    </source>
</evidence>
<dbReference type="SUPFAM" id="SSF81383">
    <property type="entry name" value="F-box domain"/>
    <property type="match status" value="1"/>
</dbReference>
<dbReference type="PANTHER" id="PTHR44259:SF114">
    <property type="entry name" value="OS06G0707300 PROTEIN"/>
    <property type="match status" value="1"/>
</dbReference>
<keyword evidence="7" id="KW-1185">Reference proteome</keyword>
<dbReference type="PANTHER" id="PTHR44259">
    <property type="entry name" value="OS07G0183000 PROTEIN-RELATED"/>
    <property type="match status" value="1"/>
</dbReference>
<dbReference type="InterPro" id="IPR001810">
    <property type="entry name" value="F-box_dom"/>
</dbReference>
<dbReference type="Proteomes" id="UP001054821">
    <property type="component" value="Chromosome 8"/>
</dbReference>
<dbReference type="EMBL" id="JAJFAZ020000008">
    <property type="protein sequence ID" value="KAI5314941.1"/>
    <property type="molecule type" value="Genomic_DNA"/>
</dbReference>
<dbReference type="EMBL" id="CABIKO010000015">
    <property type="protein sequence ID" value="VVA15561.1"/>
    <property type="molecule type" value="Genomic_DNA"/>
</dbReference>
<feature type="region of interest" description="Disordered" evidence="1">
    <location>
        <begin position="359"/>
        <end position="385"/>
    </location>
</feature>
<reference evidence="6" key="2">
    <citation type="journal article" date="2020" name="Plant J.">
        <title>Transposons played a major role in the diversification between the closely related almond and peach genomes: results from the almond genome sequence.</title>
        <authorList>
            <person name="Alioto T."/>
            <person name="Alexiou K.G."/>
            <person name="Bardil A."/>
            <person name="Barteri F."/>
            <person name="Castanera R."/>
            <person name="Cruz F."/>
            <person name="Dhingra A."/>
            <person name="Duval H."/>
            <person name="Fernandez I Marti A."/>
            <person name="Frias L."/>
            <person name="Galan B."/>
            <person name="Garcia J.L."/>
            <person name="Howad W."/>
            <person name="Gomez-Garrido J."/>
            <person name="Gut M."/>
            <person name="Julca I."/>
            <person name="Morata J."/>
            <person name="Puigdomenech P."/>
            <person name="Ribeca P."/>
            <person name="Rubio Cabetas M.J."/>
            <person name="Vlasova A."/>
            <person name="Wirthensohn M."/>
            <person name="Garcia-Mas J."/>
            <person name="Gabaldon T."/>
            <person name="Casacuberta J.M."/>
            <person name="Arus P."/>
        </authorList>
    </citation>
    <scope>NUCLEOTIDE SEQUENCE [LARGE SCALE GENOMIC DNA]</scope>
    <source>
        <strain evidence="6">cv. Texas</strain>
    </source>
</reference>
<evidence type="ECO:0000259" key="2">
    <source>
        <dbReference type="Pfam" id="PF00646"/>
    </source>
</evidence>
<dbReference type="Gene3D" id="1.20.1280.50">
    <property type="match status" value="1"/>
</dbReference>
<dbReference type="Pfam" id="PF03478">
    <property type="entry name" value="Beta-prop_KIB1-4"/>
    <property type="match status" value="1"/>
</dbReference>
<feature type="domain" description="F-box" evidence="2">
    <location>
        <begin position="63"/>
        <end position="95"/>
    </location>
</feature>
<reference evidence="5" key="1">
    <citation type="submission" date="2019-07" db="EMBL/GenBank/DDBJ databases">
        <authorList>
            <person name="Alioto T."/>
            <person name="Alioto T."/>
            <person name="Gomez Garrido J."/>
        </authorList>
    </citation>
    <scope>NUCLEOTIDE SEQUENCE</scope>
</reference>
<evidence type="ECO:0000259" key="3">
    <source>
        <dbReference type="Pfam" id="PF03478"/>
    </source>
</evidence>
<proteinExistence type="predicted"/>
<evidence type="ECO:0000313" key="6">
    <source>
        <dbReference type="Proteomes" id="UP000327085"/>
    </source>
</evidence>
<dbReference type="InterPro" id="IPR036047">
    <property type="entry name" value="F-box-like_dom_sf"/>
</dbReference>
<accession>A0A5E4ELU4</accession>
<evidence type="ECO:0000313" key="7">
    <source>
        <dbReference type="Proteomes" id="UP001054821"/>
    </source>
</evidence>
<evidence type="ECO:0000256" key="1">
    <source>
        <dbReference type="SAM" id="MobiDB-lite"/>
    </source>
</evidence>
<dbReference type="InParanoid" id="A0A5E4ELU4"/>
<dbReference type="Pfam" id="PF00646">
    <property type="entry name" value="F-box"/>
    <property type="match status" value="1"/>
</dbReference>
<dbReference type="InterPro" id="IPR005174">
    <property type="entry name" value="KIB1-4_b-propeller"/>
</dbReference>
<reference evidence="4 7" key="3">
    <citation type="journal article" date="2022" name="G3 (Bethesda)">
        <title>Whole-genome sequence and methylome profiling of the almond [Prunus dulcis (Mill.) D.A. Webb] cultivar 'Nonpareil'.</title>
        <authorList>
            <person name="D'Amico-Willman K.M."/>
            <person name="Ouma W.Z."/>
            <person name="Meulia T."/>
            <person name="Sideli G.M."/>
            <person name="Gradziel T.M."/>
            <person name="Fresnedo-Ramirez J."/>
        </authorList>
    </citation>
    <scope>NUCLEOTIDE SEQUENCE [LARGE SCALE GENOMIC DNA]</scope>
    <source>
        <strain evidence="4">Clone GOH B32 T37-40</strain>
    </source>
</reference>
<evidence type="ECO:0000313" key="4">
    <source>
        <dbReference type="EMBL" id="KAI5314941.1"/>
    </source>
</evidence>
<dbReference type="OMA" id="IMEMIVR"/>
<dbReference type="AlphaFoldDB" id="A0A5E4ELU4"/>
<feature type="domain" description="KIB1-4 beta-propeller" evidence="3">
    <location>
        <begin position="124"/>
        <end position="469"/>
    </location>
</feature>
<name>A0A5E4ELU4_PRUDU</name>
<protein>
    <submittedName>
        <fullName evidence="5">PREDICTED: F-box</fullName>
    </submittedName>
</protein>
<organism evidence="5 6">
    <name type="scientific">Prunus dulcis</name>
    <name type="common">Almond</name>
    <name type="synonym">Amygdalus dulcis</name>
    <dbReference type="NCBI Taxonomy" id="3755"/>
    <lineage>
        <taxon>Eukaryota</taxon>
        <taxon>Viridiplantae</taxon>
        <taxon>Streptophyta</taxon>
        <taxon>Embryophyta</taxon>
        <taxon>Tracheophyta</taxon>
        <taxon>Spermatophyta</taxon>
        <taxon>Magnoliopsida</taxon>
        <taxon>eudicotyledons</taxon>
        <taxon>Gunneridae</taxon>
        <taxon>Pentapetalae</taxon>
        <taxon>rosids</taxon>
        <taxon>fabids</taxon>
        <taxon>Rosales</taxon>
        <taxon>Rosaceae</taxon>
        <taxon>Amygdaloideae</taxon>
        <taxon>Amygdaleae</taxon>
        <taxon>Prunus</taxon>
    </lineage>
</organism>
<sequence>MSEALFLAYQNLGDYLSLSSWFPCFTLKKLLLQLRESSDKKRKQYENQTSSCFEYSSSSGWQRVHEDIMEMIVRRLSLRDRIRTGLACKSWNSVCMRGHIRGAQEAPWLVLPQDPNCKYMSVTNLADGKVHKLRLPKRIHGSRFYGSSRGWLIMIQEKRLNSKMFLFNPVSGALCQLPPLATIPSFKEFVETEWDLCGTCLFFNHIVLSTSDINNSECMVAAIFDNFKVLVMCRPGDKTWSGFQVLDENERHCQLLFSSTGKLYSLAISYIKSELIQPRTIKFGDVEVELILVYDNADWIFSDIEYHNDYKIRLNGEYDSFLFESTNNEVLVIHQTKDVFEIRRSVDDEDDQELELELEGGNHQDGDDEEHNMQEESDDELEEGDTDYDDYQYFRTAGFEVHKIDPETGDFLKEQSLGDQTLFLSSHGSFSLRASDFIELDRNNIYFATNGIDPLNVHKPFTTREIGIFCLDNERVERSFPSVQESMGSRMSWFTPSLG</sequence>
<gene>
    <name evidence="5" type="ORF">ALMOND_2B000874</name>
    <name evidence="4" type="ORF">L3X38_044117</name>
</gene>
<dbReference type="CDD" id="cd09917">
    <property type="entry name" value="F-box_SF"/>
    <property type="match status" value="1"/>
</dbReference>
<dbReference type="Proteomes" id="UP000327085">
    <property type="component" value="Chromosome 8"/>
</dbReference>